<sequence>MLKKLIFCLLPLFATASWEEVAVKGLDVMLSAGAGDSENFKNSLSTLIERAANEYERTGVQDYELDLPSYITERAGKKSIAVQNMQRLASKKLSLAIEPIKKLVLAKIKDMSEADTKAVMSGEVLFSHYLRTNAFDEIYEIIRPLARELGADASFAKSFKSAVGREPGDDFSSEFSSAFINESFDFLSKNEREFRKNSGAILNAIKTIR</sequence>
<dbReference type="OrthoDB" id="10012361at2"/>
<evidence type="ECO:0000313" key="2">
    <source>
        <dbReference type="Proteomes" id="UP000005709"/>
    </source>
</evidence>
<organism evidence="1 2">
    <name type="scientific">Campylobacter gracilis RM3268</name>
    <dbReference type="NCBI Taxonomy" id="553220"/>
    <lineage>
        <taxon>Bacteria</taxon>
        <taxon>Pseudomonadati</taxon>
        <taxon>Campylobacterota</taxon>
        <taxon>Epsilonproteobacteria</taxon>
        <taxon>Campylobacterales</taxon>
        <taxon>Campylobacteraceae</taxon>
        <taxon>Campylobacter</taxon>
    </lineage>
</organism>
<dbReference type="Proteomes" id="UP000005709">
    <property type="component" value="Unassembled WGS sequence"/>
</dbReference>
<reference evidence="1 2" key="1">
    <citation type="submission" date="2009-07" db="EMBL/GenBank/DDBJ databases">
        <authorList>
            <person name="Madupu R."/>
            <person name="Sebastian Y."/>
            <person name="Durkin A.S."/>
            <person name="Torralba M."/>
            <person name="Methe B."/>
            <person name="Sutton G.G."/>
            <person name="Strausberg R.L."/>
            <person name="Nelson K.E."/>
        </authorList>
    </citation>
    <scope>NUCLEOTIDE SEQUENCE [LARGE SCALE GENOMIC DNA]</scope>
    <source>
        <strain evidence="1 2">RM3268</strain>
    </source>
</reference>
<name>C8PKI6_9BACT</name>
<dbReference type="RefSeq" id="WP_005872809.1">
    <property type="nucleotide sequence ID" value="NZ_ACYG01000030.1"/>
</dbReference>
<accession>C8PKI6</accession>
<gene>
    <name evidence="1" type="ORF">CAMGR0001_0208</name>
</gene>
<evidence type="ECO:0000313" key="1">
    <source>
        <dbReference type="EMBL" id="EEV16595.1"/>
    </source>
</evidence>
<dbReference type="eggNOG" id="ENOG5031AD9">
    <property type="taxonomic scope" value="Bacteria"/>
</dbReference>
<keyword evidence="2" id="KW-1185">Reference proteome</keyword>
<dbReference type="AlphaFoldDB" id="C8PKI6"/>
<protein>
    <recommendedName>
        <fullName evidence="3">DUF4197 domain-containing protein</fullName>
    </recommendedName>
</protein>
<proteinExistence type="predicted"/>
<evidence type="ECO:0008006" key="3">
    <source>
        <dbReference type="Google" id="ProtNLM"/>
    </source>
</evidence>
<comment type="caution">
    <text evidence="1">The sequence shown here is derived from an EMBL/GenBank/DDBJ whole genome shotgun (WGS) entry which is preliminary data.</text>
</comment>
<dbReference type="STRING" id="824.CGRAC_2140"/>
<dbReference type="EMBL" id="ACYG01000030">
    <property type="protein sequence ID" value="EEV16595.1"/>
    <property type="molecule type" value="Genomic_DNA"/>
</dbReference>